<reference evidence="2 4" key="2">
    <citation type="submission" date="2020-08" db="EMBL/GenBank/DDBJ databases">
        <title>The isolate Caproiciproducens sp. 7D4C2 produces n-caproate at mildly acidic conditions from hexoses: genome and rBOX comparison with related strains and chain-elongating bacteria.</title>
        <authorList>
            <person name="Esquivel-Elizondo S."/>
            <person name="Bagci C."/>
            <person name="Temovska M."/>
            <person name="Jeon B.S."/>
            <person name="Bessarab I."/>
            <person name="Williams R.B.H."/>
            <person name="Huson D.H."/>
            <person name="Angenent L.T."/>
        </authorList>
    </citation>
    <scope>NUCLEOTIDE SEQUENCE [LARGE SCALE GENOMIC DNA]</scope>
    <source>
        <strain evidence="2 4">7D4C2</strain>
    </source>
</reference>
<dbReference type="EMBL" id="VWXL01000100">
    <property type="protein sequence ID" value="MVB12715.1"/>
    <property type="molecule type" value="Genomic_DNA"/>
</dbReference>
<accession>A0A7G8T6M1</accession>
<dbReference type="KEGG" id="cfem:HCR03_10840"/>
<protein>
    <submittedName>
        <fullName evidence="1">Uncharacterized protein</fullName>
    </submittedName>
</protein>
<organism evidence="1 3">
    <name type="scientific">Caproicibacter fermentans</name>
    <dbReference type="NCBI Taxonomy" id="2576756"/>
    <lineage>
        <taxon>Bacteria</taxon>
        <taxon>Bacillati</taxon>
        <taxon>Bacillota</taxon>
        <taxon>Clostridia</taxon>
        <taxon>Eubacteriales</taxon>
        <taxon>Acutalibacteraceae</taxon>
        <taxon>Caproicibacter</taxon>
    </lineage>
</organism>
<name>A0A6N8I442_9FIRM</name>
<dbReference type="EMBL" id="CP060286">
    <property type="protein sequence ID" value="QNK39262.1"/>
    <property type="molecule type" value="Genomic_DNA"/>
</dbReference>
<proteinExistence type="predicted"/>
<dbReference type="Proteomes" id="UP000515909">
    <property type="component" value="Chromosome"/>
</dbReference>
<evidence type="ECO:0000313" key="1">
    <source>
        <dbReference type="EMBL" id="MVB12715.1"/>
    </source>
</evidence>
<evidence type="ECO:0000313" key="4">
    <source>
        <dbReference type="Proteomes" id="UP000515909"/>
    </source>
</evidence>
<accession>A0A6N8I442</accession>
<dbReference type="Proteomes" id="UP000469440">
    <property type="component" value="Unassembled WGS sequence"/>
</dbReference>
<sequence length="149" mass="17000">MNNMSANQEEIDMMLTQMGADVTSLHGIISFIRFNLDQTELFYVYNINAKNQYFLQMVKPYPAAAGVFSKSKAVVQYIKNDIRQFRNASNSNVFQEFIAVNQNLYDSIQSIKDVFMTYNVPKDKMLEIKEKAGEISAVLDEIKSTSSVL</sequence>
<gene>
    <name evidence="1" type="ORF">CAFE_34570</name>
    <name evidence="2" type="ORF">HCR03_10840</name>
</gene>
<dbReference type="AlphaFoldDB" id="A0A6N8I442"/>
<keyword evidence="3" id="KW-1185">Reference proteome</keyword>
<dbReference type="RefSeq" id="WP_066644504.1">
    <property type="nucleotide sequence ID" value="NZ_CP060286.1"/>
</dbReference>
<evidence type="ECO:0000313" key="2">
    <source>
        <dbReference type="EMBL" id="QNK39262.1"/>
    </source>
</evidence>
<reference evidence="1 3" key="1">
    <citation type="submission" date="2019-09" db="EMBL/GenBank/DDBJ databases">
        <title>Genome sequence of Clostridium sp. EA1.</title>
        <authorList>
            <person name="Poehlein A."/>
            <person name="Bengelsdorf F.R."/>
            <person name="Daniel R."/>
        </authorList>
    </citation>
    <scope>NUCLEOTIDE SEQUENCE [LARGE SCALE GENOMIC DNA]</scope>
    <source>
        <strain evidence="1 3">EA1</strain>
    </source>
</reference>
<evidence type="ECO:0000313" key="3">
    <source>
        <dbReference type="Proteomes" id="UP000469440"/>
    </source>
</evidence>
<dbReference type="OrthoDB" id="2057137at2"/>